<dbReference type="PANTHER" id="PTHR32258:SF28">
    <property type="entry name" value="PROTEIN NETWORKED 3A-RELATED"/>
    <property type="match status" value="1"/>
</dbReference>
<accession>A0AAE1Z3W8</accession>
<dbReference type="InterPro" id="IPR051861">
    <property type="entry name" value="NET_actin-binding_domain"/>
</dbReference>
<name>A0AAE1Z3W8_9LAMI</name>
<reference evidence="6" key="2">
    <citation type="journal article" date="2024" name="Plant">
        <title>Genomic evolution and insights into agronomic trait innovations of Sesamum species.</title>
        <authorList>
            <person name="Miao H."/>
            <person name="Wang L."/>
            <person name="Qu L."/>
            <person name="Liu H."/>
            <person name="Sun Y."/>
            <person name="Le M."/>
            <person name="Wang Q."/>
            <person name="Wei S."/>
            <person name="Zheng Y."/>
            <person name="Lin W."/>
            <person name="Duan Y."/>
            <person name="Cao H."/>
            <person name="Xiong S."/>
            <person name="Wang X."/>
            <person name="Wei L."/>
            <person name="Li C."/>
            <person name="Ma Q."/>
            <person name="Ju M."/>
            <person name="Zhao R."/>
            <person name="Li G."/>
            <person name="Mu C."/>
            <person name="Tian Q."/>
            <person name="Mei H."/>
            <person name="Zhang T."/>
            <person name="Gao T."/>
            <person name="Zhang H."/>
        </authorList>
    </citation>
    <scope>NUCLEOTIDE SEQUENCE</scope>
    <source>
        <strain evidence="6">3651</strain>
    </source>
</reference>
<sequence length="396" mass="44017">MGEEENMLESKNKGSSHWWWFDSHNKDNSNRSPWLHSALSELDEKTRMMLKLIEEDADSFAQRAEMYYKKRPELISMVEDFYRTHRSLAERYDQVRSESGTRLLTPCASPLSLTKHQLRKSLSLNDKSTYGSYAEAYGPEESNDSEVDDPEEDETVQDQTESQTEELSRSCSCKEELMRLREELERLREENKLQREQLMQRDEEKRDVIRQLSLAMDLLREEKMKLCGYKADKTPKRESLLELNKLKEHFLGKLSLGEEDSGNRPDGGNAIPGPGAATTSSGLGGLGLEGITGTDDSVGESSEPAGEGKRGVISGESAGGGDEGEIGSGSNAGAAEIVEAGRLSSDDDDDDDDEIAIKMGKRTIKNGVMEHAITDKGIKTVALKGTEINAVVLIER</sequence>
<evidence type="ECO:0000256" key="4">
    <source>
        <dbReference type="SAM" id="MobiDB-lite"/>
    </source>
</evidence>
<keyword evidence="1 3" id="KW-0175">Coiled coil</keyword>
<dbReference type="EMBL" id="JACGWO010000001">
    <property type="protein sequence ID" value="KAK4441735.1"/>
    <property type="molecule type" value="Genomic_DNA"/>
</dbReference>
<organism evidence="6 7">
    <name type="scientific">Sesamum alatum</name>
    <dbReference type="NCBI Taxonomy" id="300844"/>
    <lineage>
        <taxon>Eukaryota</taxon>
        <taxon>Viridiplantae</taxon>
        <taxon>Streptophyta</taxon>
        <taxon>Embryophyta</taxon>
        <taxon>Tracheophyta</taxon>
        <taxon>Spermatophyta</taxon>
        <taxon>Magnoliopsida</taxon>
        <taxon>eudicotyledons</taxon>
        <taxon>Gunneridae</taxon>
        <taxon>Pentapetalae</taxon>
        <taxon>asterids</taxon>
        <taxon>lamiids</taxon>
        <taxon>Lamiales</taxon>
        <taxon>Pedaliaceae</taxon>
        <taxon>Sesamum</taxon>
    </lineage>
</organism>
<reference evidence="6" key="1">
    <citation type="submission" date="2020-06" db="EMBL/GenBank/DDBJ databases">
        <authorList>
            <person name="Li T."/>
            <person name="Hu X."/>
            <person name="Zhang T."/>
            <person name="Song X."/>
            <person name="Zhang H."/>
            <person name="Dai N."/>
            <person name="Sheng W."/>
            <person name="Hou X."/>
            <person name="Wei L."/>
        </authorList>
    </citation>
    <scope>NUCLEOTIDE SEQUENCE</scope>
    <source>
        <strain evidence="6">3651</strain>
        <tissue evidence="6">Leaf</tissue>
    </source>
</reference>
<feature type="compositionally biased region" description="Acidic residues" evidence="4">
    <location>
        <begin position="141"/>
        <end position="156"/>
    </location>
</feature>
<dbReference type="AlphaFoldDB" id="A0AAE1Z3W8"/>
<evidence type="ECO:0000259" key="5">
    <source>
        <dbReference type="PROSITE" id="PS51774"/>
    </source>
</evidence>
<dbReference type="InterPro" id="IPR011684">
    <property type="entry name" value="NAB"/>
</dbReference>
<dbReference type="Pfam" id="PF07765">
    <property type="entry name" value="KIP1"/>
    <property type="match status" value="1"/>
</dbReference>
<evidence type="ECO:0000256" key="2">
    <source>
        <dbReference type="ARBA" id="ARBA00038006"/>
    </source>
</evidence>
<comment type="caution">
    <text evidence="6">The sequence shown here is derived from an EMBL/GenBank/DDBJ whole genome shotgun (WGS) entry which is preliminary data.</text>
</comment>
<keyword evidence="7" id="KW-1185">Reference proteome</keyword>
<comment type="similarity">
    <text evidence="2">Belongs to the NET family.</text>
</comment>
<dbReference type="GO" id="GO:0003779">
    <property type="term" value="F:actin binding"/>
    <property type="evidence" value="ECO:0007669"/>
    <property type="project" value="InterPro"/>
</dbReference>
<proteinExistence type="inferred from homology"/>
<feature type="domain" description="NAB" evidence="5">
    <location>
        <begin position="16"/>
        <end position="99"/>
    </location>
</feature>
<dbReference type="GO" id="GO:0005774">
    <property type="term" value="C:vacuolar membrane"/>
    <property type="evidence" value="ECO:0007669"/>
    <property type="project" value="TreeGrafter"/>
</dbReference>
<evidence type="ECO:0000313" key="7">
    <source>
        <dbReference type="Proteomes" id="UP001293254"/>
    </source>
</evidence>
<feature type="coiled-coil region" evidence="3">
    <location>
        <begin position="174"/>
        <end position="204"/>
    </location>
</feature>
<dbReference type="PANTHER" id="PTHR32258">
    <property type="entry name" value="PROTEIN NETWORKED 4A"/>
    <property type="match status" value="1"/>
</dbReference>
<feature type="region of interest" description="Disordered" evidence="4">
    <location>
        <begin position="254"/>
        <end position="353"/>
    </location>
</feature>
<evidence type="ECO:0000256" key="1">
    <source>
        <dbReference type="ARBA" id="ARBA00023054"/>
    </source>
</evidence>
<feature type="region of interest" description="Disordered" evidence="4">
    <location>
        <begin position="130"/>
        <end position="172"/>
    </location>
</feature>
<dbReference type="Proteomes" id="UP001293254">
    <property type="component" value="Unassembled WGS sequence"/>
</dbReference>
<protein>
    <submittedName>
        <fullName evidence="6">Protein NETWORKED 3A</fullName>
    </submittedName>
</protein>
<gene>
    <name evidence="6" type="ORF">Salat_0508400</name>
</gene>
<dbReference type="PROSITE" id="PS51774">
    <property type="entry name" value="NAB"/>
    <property type="match status" value="1"/>
</dbReference>
<evidence type="ECO:0000313" key="6">
    <source>
        <dbReference type="EMBL" id="KAK4441735.1"/>
    </source>
</evidence>
<evidence type="ECO:0000256" key="3">
    <source>
        <dbReference type="SAM" id="Coils"/>
    </source>
</evidence>